<evidence type="ECO:0000256" key="2">
    <source>
        <dbReference type="ARBA" id="ARBA00022490"/>
    </source>
</evidence>
<evidence type="ECO:0000256" key="8">
    <source>
        <dbReference type="PROSITE-ProRule" id="PRU00221"/>
    </source>
</evidence>
<evidence type="ECO:0000313" key="12">
    <source>
        <dbReference type="Proteomes" id="UP000792457"/>
    </source>
</evidence>
<sequence length="927" mass="101995">MASSTKRSWKLQDFVAHGAKVRCLALGHKSGRVLVTGGDDKLVNLWAVGKPNCIMSLTGNSSPIECVQFGNTEELVVSGAANGTLRIWDLEAAKMVRTLQGHKGALRCTHFHPYGDFLASGSVDKSVKLWDIRRKGCIYTYEGHRLTVNSIKFSPDGQWIASGSDDGTVKLWDLRAGRMLTEFVDQGGGSGGTTSHSPWGGKEYRPVTCVEFHPHEFLLASGTSHRIVKFWDLENLSLVSTSERDASNFAPVRCLLFSEGGECLYSGSEDVLRVLDWEPTYTYHSLHIGWSQVWDVAIAQNQLIGAAFHSTNVVLYVVDLKGLRPQDSPVHPMNTIPVTESASSLSAPQSLSVTTSSTSNAPDILIQTPEKSSEPPVSPFSHGQTVRKSFNKERPPPGSKHRLLVKTIEESDKSGTDPEDESLSIADIKDVGDYQAIFQPNRALCRTPPPDPFPAPLDDDPAVPQVLQPPPEEASHLHHHSLEYNHPASEPTKEPPPVARNNRMPSPKKEPSLRRNSVKDQHSPYNFQETDFPVKLSSIKHSPSEPALNKANAFHSRSNSLSRTFVGVQPGNIGARGTEVNKNPPPSSSGKQASQSLPPYPGSSRYKLNTSEQHHSVSATVSGPSAHLQRHSPPTSRPPTAPSSPKVVDDFPPVQYFGKPSVSHQQIQADVRTPVAEISAPLRMSFITPSLDNITSGIHSMKVEDEDLVVPMSSDKPSGLDVDDFLPMSYKQNRFGVGKGGHGLGSPYPELSETEVFSSLLRGYEPMMAVLGARHRALQIIYSIWNTKDMKTAIDNAVEMKDASVLVDILGVLTLKPSVWNLDLCVSLLPSIHELLKSKYEMYMRVGVDALRLILRNFTPVIRTHVMGPAPHGVDIPREERYRKCMACYEHLVSIRSFLLKRQTLQGKLGQSFRELHVQMQSLDSMT</sequence>
<accession>A0A8K0KGF1</accession>
<keyword evidence="12" id="KW-1185">Reference proteome</keyword>
<dbReference type="GO" id="GO:0051013">
    <property type="term" value="P:microtubule severing"/>
    <property type="evidence" value="ECO:0007669"/>
    <property type="project" value="UniProtKB-UniRule"/>
</dbReference>
<comment type="similarity">
    <text evidence="7">Belongs to the WD repeat KATNB1 family.</text>
</comment>
<evidence type="ECO:0000259" key="10">
    <source>
        <dbReference type="Pfam" id="PF13925"/>
    </source>
</evidence>
<dbReference type="InterPro" id="IPR019775">
    <property type="entry name" value="WD40_repeat_CS"/>
</dbReference>
<dbReference type="Pfam" id="PF00400">
    <property type="entry name" value="WD40"/>
    <property type="match status" value="5"/>
</dbReference>
<proteinExistence type="inferred from homology"/>
<keyword evidence="5" id="KW-0677">Repeat</keyword>
<feature type="repeat" description="WD" evidence="8">
    <location>
        <begin position="207"/>
        <end position="241"/>
    </location>
</feature>
<dbReference type="HAMAP" id="MF_03022">
    <property type="entry name" value="Katanin_p80_B1"/>
    <property type="match status" value="1"/>
</dbReference>
<dbReference type="PANTHER" id="PTHR19845">
    <property type="entry name" value="KATANIN P80 SUBUNIT"/>
    <property type="match status" value="1"/>
</dbReference>
<reference evidence="11" key="1">
    <citation type="submission" date="2013-04" db="EMBL/GenBank/DDBJ databases">
        <authorList>
            <person name="Qu J."/>
            <person name="Murali S.C."/>
            <person name="Bandaranaike D."/>
            <person name="Bellair M."/>
            <person name="Blankenburg K."/>
            <person name="Chao H."/>
            <person name="Dinh H."/>
            <person name="Doddapaneni H."/>
            <person name="Downs B."/>
            <person name="Dugan-Rocha S."/>
            <person name="Elkadiri S."/>
            <person name="Gnanaolivu R.D."/>
            <person name="Hernandez B."/>
            <person name="Javaid M."/>
            <person name="Jayaseelan J.C."/>
            <person name="Lee S."/>
            <person name="Li M."/>
            <person name="Ming W."/>
            <person name="Munidasa M."/>
            <person name="Muniz J."/>
            <person name="Nguyen L."/>
            <person name="Ongeri F."/>
            <person name="Osuji N."/>
            <person name="Pu L.-L."/>
            <person name="Puazo M."/>
            <person name="Qu C."/>
            <person name="Quiroz J."/>
            <person name="Raj R."/>
            <person name="Weissenberger G."/>
            <person name="Xin Y."/>
            <person name="Zou X."/>
            <person name="Han Y."/>
            <person name="Richards S."/>
            <person name="Worley K."/>
            <person name="Muzny D."/>
            <person name="Gibbs R."/>
        </authorList>
    </citation>
    <scope>NUCLEOTIDE SEQUENCE</scope>
    <source>
        <strain evidence="11">Sampled in the wild</strain>
    </source>
</reference>
<evidence type="ECO:0000313" key="11">
    <source>
        <dbReference type="EMBL" id="KAG8233220.1"/>
    </source>
</evidence>
<feature type="repeat" description="WD" evidence="8">
    <location>
        <begin position="141"/>
        <end position="182"/>
    </location>
</feature>
<evidence type="ECO:0000256" key="7">
    <source>
        <dbReference type="HAMAP-Rule" id="MF_03022"/>
    </source>
</evidence>
<evidence type="ECO:0000256" key="1">
    <source>
        <dbReference type="ARBA" id="ARBA00004245"/>
    </source>
</evidence>
<protein>
    <recommendedName>
        <fullName evidence="7">Katanin p80 WD40 repeat-containing subunit B1</fullName>
        <shortName evidence="7">Katanin p80 subunit B1</shortName>
    </recommendedName>
    <alternativeName>
        <fullName evidence="7">p80 katanin</fullName>
    </alternativeName>
</protein>
<feature type="repeat" description="WD" evidence="8">
    <location>
        <begin position="99"/>
        <end position="140"/>
    </location>
</feature>
<evidence type="ECO:0000256" key="9">
    <source>
        <dbReference type="SAM" id="MobiDB-lite"/>
    </source>
</evidence>
<dbReference type="GO" id="GO:0008352">
    <property type="term" value="C:katanin complex"/>
    <property type="evidence" value="ECO:0007669"/>
    <property type="project" value="InterPro"/>
</dbReference>
<dbReference type="GO" id="GO:0007019">
    <property type="term" value="P:microtubule depolymerization"/>
    <property type="evidence" value="ECO:0007669"/>
    <property type="project" value="TreeGrafter"/>
</dbReference>
<feature type="compositionally biased region" description="Low complexity" evidence="9">
    <location>
        <begin position="341"/>
        <end position="352"/>
    </location>
</feature>
<dbReference type="SMART" id="SM00320">
    <property type="entry name" value="WD40"/>
    <property type="match status" value="6"/>
</dbReference>
<dbReference type="PROSITE" id="PS50082">
    <property type="entry name" value="WD_REPEATS_2"/>
    <property type="match status" value="5"/>
</dbReference>
<dbReference type="Proteomes" id="UP000792457">
    <property type="component" value="Unassembled WGS sequence"/>
</dbReference>
<dbReference type="GO" id="GO:0005874">
    <property type="term" value="C:microtubule"/>
    <property type="evidence" value="ECO:0007669"/>
    <property type="project" value="UniProtKB-KW"/>
</dbReference>
<keyword evidence="6 7" id="KW-0206">Cytoskeleton</keyword>
<feature type="repeat" description="WD" evidence="8">
    <location>
        <begin position="57"/>
        <end position="98"/>
    </location>
</feature>
<feature type="domain" description="Katanin p80 subunit C-terminal" evidence="10">
    <location>
        <begin position="765"/>
        <end position="920"/>
    </location>
</feature>
<keyword evidence="7" id="KW-0132">Cell division</keyword>
<organism evidence="11 12">
    <name type="scientific">Ladona fulva</name>
    <name type="common">Scarce chaser dragonfly</name>
    <name type="synonym">Libellula fulva</name>
    <dbReference type="NCBI Taxonomy" id="123851"/>
    <lineage>
        <taxon>Eukaryota</taxon>
        <taxon>Metazoa</taxon>
        <taxon>Ecdysozoa</taxon>
        <taxon>Arthropoda</taxon>
        <taxon>Hexapoda</taxon>
        <taxon>Insecta</taxon>
        <taxon>Pterygota</taxon>
        <taxon>Palaeoptera</taxon>
        <taxon>Odonata</taxon>
        <taxon>Epiprocta</taxon>
        <taxon>Anisoptera</taxon>
        <taxon>Libelluloidea</taxon>
        <taxon>Libellulidae</taxon>
        <taxon>Ladona</taxon>
    </lineage>
</organism>
<dbReference type="InterPro" id="IPR001680">
    <property type="entry name" value="WD40_rpt"/>
</dbReference>
<dbReference type="GO" id="GO:0005813">
    <property type="term" value="C:centrosome"/>
    <property type="evidence" value="ECO:0007669"/>
    <property type="project" value="UniProtKB-SubCell"/>
</dbReference>
<evidence type="ECO:0000256" key="6">
    <source>
        <dbReference type="ARBA" id="ARBA00023212"/>
    </source>
</evidence>
<keyword evidence="3 8" id="KW-0853">WD repeat</keyword>
<keyword evidence="2 7" id="KW-0963">Cytoplasm</keyword>
<dbReference type="InterPro" id="IPR026962">
    <property type="entry name" value="KTNB1"/>
</dbReference>
<keyword evidence="7" id="KW-0498">Mitosis</keyword>
<dbReference type="PANTHER" id="PTHR19845:SF0">
    <property type="entry name" value="KATANIN P80 WD40 REPEAT-CONTAINING SUBUNIT B1"/>
    <property type="match status" value="1"/>
</dbReference>
<dbReference type="Gene3D" id="2.130.10.10">
    <property type="entry name" value="YVTN repeat-like/Quinoprotein amine dehydrogenase"/>
    <property type="match status" value="1"/>
</dbReference>
<keyword evidence="7" id="KW-0131">Cell cycle</keyword>
<name>A0A8K0KGF1_LADFU</name>
<feature type="compositionally biased region" description="Polar residues" evidence="9">
    <location>
        <begin position="606"/>
        <end position="623"/>
    </location>
</feature>
<dbReference type="InterPro" id="IPR028021">
    <property type="entry name" value="Katanin_C-terminal"/>
</dbReference>
<dbReference type="EMBL" id="KZ308695">
    <property type="protein sequence ID" value="KAG8233220.1"/>
    <property type="molecule type" value="Genomic_DNA"/>
</dbReference>
<comment type="subunit">
    <text evidence="7">Interacts with KATNA1. This interaction enhances the microtubule binding and severing activity of KATNA1 and also targets this activity to the centrosome.</text>
</comment>
<dbReference type="Pfam" id="PF13925">
    <property type="entry name" value="Katanin_con80"/>
    <property type="match status" value="1"/>
</dbReference>
<comment type="subcellular location">
    <subcellularLocation>
        <location evidence="1 7">Cytoplasm</location>
        <location evidence="1 7">Cytoskeleton</location>
    </subcellularLocation>
    <subcellularLocation>
        <location evidence="7">Cytoplasm</location>
    </subcellularLocation>
    <subcellularLocation>
        <location evidence="7">Cytoplasm</location>
        <location evidence="7">Cytoskeleton</location>
        <location evidence="7">Microtubule organizing center</location>
        <location evidence="7">Centrosome</location>
    </subcellularLocation>
    <subcellularLocation>
        <location evidence="7">Cytoplasm</location>
        <location evidence="7">Cytoskeleton</location>
        <location evidence="7">Spindle pole</location>
    </subcellularLocation>
    <subcellularLocation>
        <location evidence="7">Cytoplasm</location>
        <location evidence="7">Cytoskeleton</location>
        <location evidence="7">Spindle</location>
    </subcellularLocation>
    <text evidence="7">Predominantly cytoplasmic. Localized to the interphase centrosome and mitotic spindle poles.</text>
</comment>
<evidence type="ECO:0000256" key="5">
    <source>
        <dbReference type="ARBA" id="ARBA00022737"/>
    </source>
</evidence>
<evidence type="ECO:0000256" key="3">
    <source>
        <dbReference type="ARBA" id="ARBA00022574"/>
    </source>
</evidence>
<feature type="region of interest" description="Disordered" evidence="9">
    <location>
        <begin position="442"/>
        <end position="649"/>
    </location>
</feature>
<feature type="compositionally biased region" description="Basic and acidic residues" evidence="9">
    <location>
        <begin position="507"/>
        <end position="522"/>
    </location>
</feature>
<dbReference type="GO" id="GO:0051301">
    <property type="term" value="P:cell division"/>
    <property type="evidence" value="ECO:0007669"/>
    <property type="project" value="UniProtKB-KW"/>
</dbReference>
<dbReference type="InterPro" id="IPR015943">
    <property type="entry name" value="WD40/YVTN_repeat-like_dom_sf"/>
</dbReference>
<dbReference type="PRINTS" id="PR00320">
    <property type="entry name" value="GPROTEINBRPT"/>
</dbReference>
<feature type="compositionally biased region" description="Basic and acidic residues" evidence="9">
    <location>
        <begin position="473"/>
        <end position="483"/>
    </location>
</feature>
<dbReference type="InterPro" id="IPR036322">
    <property type="entry name" value="WD40_repeat_dom_sf"/>
</dbReference>
<comment type="function">
    <text evidence="7">Participates in a complex which severs microtubules in an ATP-dependent manner. May act to target the enzymatic subunit of this complex to sites of action such as the centrosome. Microtubule severing may promote rapid reorganization of cellular microtubule arrays and the release of microtubules from the centrosome following nucleation.</text>
</comment>
<comment type="caution">
    <text evidence="11">The sequence shown here is derived from an EMBL/GenBank/DDBJ whole genome shotgun (WGS) entry which is preliminary data.</text>
</comment>
<dbReference type="PROSITE" id="PS00678">
    <property type="entry name" value="WD_REPEATS_1"/>
    <property type="match status" value="3"/>
</dbReference>
<feature type="region of interest" description="Disordered" evidence="9">
    <location>
        <begin position="331"/>
        <end position="402"/>
    </location>
</feature>
<keyword evidence="4 7" id="KW-0493">Microtubule</keyword>
<dbReference type="AlphaFoldDB" id="A0A8K0KGF1"/>
<dbReference type="OrthoDB" id="10251605at2759"/>
<dbReference type="GO" id="GO:0000922">
    <property type="term" value="C:spindle pole"/>
    <property type="evidence" value="ECO:0007669"/>
    <property type="project" value="UniProtKB-SubCell"/>
</dbReference>
<feature type="compositionally biased region" description="Polar residues" evidence="9">
    <location>
        <begin position="588"/>
        <end position="597"/>
    </location>
</feature>
<reference evidence="11" key="2">
    <citation type="submission" date="2017-10" db="EMBL/GenBank/DDBJ databases">
        <title>Ladona fulva Genome sequencing and assembly.</title>
        <authorList>
            <person name="Murali S."/>
            <person name="Richards S."/>
            <person name="Bandaranaike D."/>
            <person name="Bellair M."/>
            <person name="Blankenburg K."/>
            <person name="Chao H."/>
            <person name="Dinh H."/>
            <person name="Doddapaneni H."/>
            <person name="Dugan-Rocha S."/>
            <person name="Elkadiri S."/>
            <person name="Gnanaolivu R."/>
            <person name="Hernandez B."/>
            <person name="Skinner E."/>
            <person name="Javaid M."/>
            <person name="Lee S."/>
            <person name="Li M."/>
            <person name="Ming W."/>
            <person name="Munidasa M."/>
            <person name="Muniz J."/>
            <person name="Nguyen L."/>
            <person name="Hughes D."/>
            <person name="Osuji N."/>
            <person name="Pu L.-L."/>
            <person name="Puazo M."/>
            <person name="Qu C."/>
            <person name="Quiroz J."/>
            <person name="Raj R."/>
            <person name="Weissenberger G."/>
            <person name="Xin Y."/>
            <person name="Zou X."/>
            <person name="Han Y."/>
            <person name="Worley K."/>
            <person name="Muzny D."/>
            <person name="Gibbs R."/>
        </authorList>
    </citation>
    <scope>NUCLEOTIDE SEQUENCE</scope>
    <source>
        <strain evidence="11">Sampled in the wild</strain>
    </source>
</reference>
<dbReference type="GO" id="GO:0008017">
    <property type="term" value="F:microtubule binding"/>
    <property type="evidence" value="ECO:0007669"/>
    <property type="project" value="UniProtKB-UniRule"/>
</dbReference>
<dbReference type="PROSITE" id="PS50294">
    <property type="entry name" value="WD_REPEATS_REGION"/>
    <property type="match status" value="3"/>
</dbReference>
<gene>
    <name evidence="7" type="primary">KATNB1</name>
    <name evidence="11" type="ORF">J437_LFUL013274</name>
</gene>
<dbReference type="SUPFAM" id="SSF50978">
    <property type="entry name" value="WD40 repeat-like"/>
    <property type="match status" value="1"/>
</dbReference>
<dbReference type="CDD" id="cd00200">
    <property type="entry name" value="WD40"/>
    <property type="match status" value="1"/>
</dbReference>
<dbReference type="FunFam" id="2.130.10.10:FF:000462">
    <property type="entry name" value="Katanin p80 WD40 repeat-containing subunit B1"/>
    <property type="match status" value="1"/>
</dbReference>
<evidence type="ECO:0000256" key="4">
    <source>
        <dbReference type="ARBA" id="ARBA00022701"/>
    </source>
</evidence>
<dbReference type="InterPro" id="IPR020472">
    <property type="entry name" value="WD40_PAC1"/>
</dbReference>
<feature type="repeat" description="WD" evidence="8">
    <location>
        <begin position="14"/>
        <end position="56"/>
    </location>
</feature>
<dbReference type="GO" id="GO:0005737">
    <property type="term" value="C:cytoplasm"/>
    <property type="evidence" value="ECO:0007669"/>
    <property type="project" value="UniProtKB-SubCell"/>
</dbReference>